<keyword evidence="2" id="KW-1133">Transmembrane helix</keyword>
<name>A0ABX0XBP3_9BACT</name>
<accession>A0ABX0XBP3</accession>
<dbReference type="Proteomes" id="UP000770785">
    <property type="component" value="Unassembled WGS sequence"/>
</dbReference>
<comment type="caution">
    <text evidence="4">The sequence shown here is derived from an EMBL/GenBank/DDBJ whole genome shotgun (WGS) entry which is preliminary data.</text>
</comment>
<keyword evidence="5" id="KW-1185">Reference proteome</keyword>
<proteinExistence type="inferred from homology"/>
<evidence type="ECO:0000256" key="1">
    <source>
        <dbReference type="ARBA" id="ARBA00006464"/>
    </source>
</evidence>
<protein>
    <submittedName>
        <fullName evidence="4">Lipopolysaccharide/colanic/teichoic acid biosynthesis glycosyltransferase</fullName>
    </submittedName>
</protein>
<dbReference type="PANTHER" id="PTHR30576">
    <property type="entry name" value="COLANIC BIOSYNTHESIS UDP-GLUCOSE LIPID CARRIER TRANSFERASE"/>
    <property type="match status" value="1"/>
</dbReference>
<evidence type="ECO:0000256" key="2">
    <source>
        <dbReference type="SAM" id="Phobius"/>
    </source>
</evidence>
<evidence type="ECO:0000313" key="4">
    <source>
        <dbReference type="EMBL" id="NJC26253.1"/>
    </source>
</evidence>
<gene>
    <name evidence="4" type="ORF">GGR27_001752</name>
</gene>
<keyword evidence="2" id="KW-0472">Membrane</keyword>
<sequence>MIFSLLHFPGTLTHQQSNDFKELYPQPLRAQVETFKLPLFPTTEPAHDEQDIPLDDPTLATLKRVFDVLFSASVLLFIFPVMLLVIGFLIKRDSPGPIFYRQKRTGHKNKTFSMWKFRTMRVNKLSDTVQATSGDSRITKIGAFLRSSSLDEFPQFINVFMGEMSVVGPRPHMVAHTTYYSSRIENYLQRHDIKPGVTGLAQIKGFRGPTEELWKMERRVDYDLQYLRDWNFFLDCKCILKTVANVMGEEENAL</sequence>
<evidence type="ECO:0000313" key="5">
    <source>
        <dbReference type="Proteomes" id="UP000770785"/>
    </source>
</evidence>
<keyword evidence="2" id="KW-0812">Transmembrane</keyword>
<reference evidence="4 5" key="1">
    <citation type="submission" date="2020-03" db="EMBL/GenBank/DDBJ databases">
        <title>Genomic Encyclopedia of Type Strains, Phase IV (KMG-IV): sequencing the most valuable type-strain genomes for metagenomic binning, comparative biology and taxonomic classification.</title>
        <authorList>
            <person name="Goeker M."/>
        </authorList>
    </citation>
    <scope>NUCLEOTIDE SEQUENCE [LARGE SCALE GENOMIC DNA]</scope>
    <source>
        <strain evidence="4 5">DSM 105096</strain>
    </source>
</reference>
<dbReference type="RefSeq" id="WP_168037008.1">
    <property type="nucleotide sequence ID" value="NZ_JAATJH010000002.1"/>
</dbReference>
<evidence type="ECO:0000259" key="3">
    <source>
        <dbReference type="Pfam" id="PF02397"/>
    </source>
</evidence>
<dbReference type="Pfam" id="PF02397">
    <property type="entry name" value="Bac_transf"/>
    <property type="match status" value="1"/>
</dbReference>
<dbReference type="PANTHER" id="PTHR30576:SF0">
    <property type="entry name" value="UNDECAPRENYL-PHOSPHATE N-ACETYLGALACTOSAMINYL 1-PHOSPHATE TRANSFERASE-RELATED"/>
    <property type="match status" value="1"/>
</dbReference>
<feature type="transmembrane region" description="Helical" evidence="2">
    <location>
        <begin position="68"/>
        <end position="90"/>
    </location>
</feature>
<organism evidence="4 5">
    <name type="scientific">Neolewinella antarctica</name>
    <dbReference type="NCBI Taxonomy" id="442734"/>
    <lineage>
        <taxon>Bacteria</taxon>
        <taxon>Pseudomonadati</taxon>
        <taxon>Bacteroidota</taxon>
        <taxon>Saprospiria</taxon>
        <taxon>Saprospirales</taxon>
        <taxon>Lewinellaceae</taxon>
        <taxon>Neolewinella</taxon>
    </lineage>
</organism>
<feature type="domain" description="Bacterial sugar transferase" evidence="3">
    <location>
        <begin position="63"/>
        <end position="247"/>
    </location>
</feature>
<dbReference type="EMBL" id="JAATJH010000002">
    <property type="protein sequence ID" value="NJC26253.1"/>
    <property type="molecule type" value="Genomic_DNA"/>
</dbReference>
<comment type="similarity">
    <text evidence="1">Belongs to the bacterial sugar transferase family.</text>
</comment>
<dbReference type="InterPro" id="IPR003362">
    <property type="entry name" value="Bact_transf"/>
</dbReference>